<dbReference type="Pfam" id="PF12776">
    <property type="entry name" value="Myb_DNA-bind_3"/>
    <property type="match status" value="1"/>
</dbReference>
<feature type="region of interest" description="Disordered" evidence="1">
    <location>
        <begin position="174"/>
        <end position="196"/>
    </location>
</feature>
<dbReference type="InParanoid" id="A0A7N2L6D2"/>
<dbReference type="PANTHER" id="PTHR46929">
    <property type="entry name" value="EXPRESSED PROTEIN"/>
    <property type="match status" value="1"/>
</dbReference>
<dbReference type="EnsemblPlants" id="QL03p032943:mrna">
    <property type="protein sequence ID" value="QL03p032943:mrna"/>
    <property type="gene ID" value="QL03p032943"/>
</dbReference>
<keyword evidence="4" id="KW-1185">Reference proteome</keyword>
<organism evidence="3 4">
    <name type="scientific">Quercus lobata</name>
    <name type="common">Valley oak</name>
    <dbReference type="NCBI Taxonomy" id="97700"/>
    <lineage>
        <taxon>Eukaryota</taxon>
        <taxon>Viridiplantae</taxon>
        <taxon>Streptophyta</taxon>
        <taxon>Embryophyta</taxon>
        <taxon>Tracheophyta</taxon>
        <taxon>Spermatophyta</taxon>
        <taxon>Magnoliopsida</taxon>
        <taxon>eudicotyledons</taxon>
        <taxon>Gunneridae</taxon>
        <taxon>Pentapetalae</taxon>
        <taxon>rosids</taxon>
        <taxon>fabids</taxon>
        <taxon>Fagales</taxon>
        <taxon>Fagaceae</taxon>
        <taxon>Quercus</taxon>
    </lineage>
</organism>
<reference evidence="3 4" key="1">
    <citation type="journal article" date="2016" name="G3 (Bethesda)">
        <title>First Draft Assembly and Annotation of the Genome of a California Endemic Oak Quercus lobata Nee (Fagaceae).</title>
        <authorList>
            <person name="Sork V.L."/>
            <person name="Fitz-Gibbon S.T."/>
            <person name="Puiu D."/>
            <person name="Crepeau M."/>
            <person name="Gugger P.F."/>
            <person name="Sherman R."/>
            <person name="Stevens K."/>
            <person name="Langley C.H."/>
            <person name="Pellegrini M."/>
            <person name="Salzberg S.L."/>
        </authorList>
    </citation>
    <scope>NUCLEOTIDE SEQUENCE [LARGE SCALE GENOMIC DNA]</scope>
    <source>
        <strain evidence="3 4">cv. SW786</strain>
    </source>
</reference>
<name>A0A7N2L6D2_QUELO</name>
<dbReference type="InterPro" id="IPR024752">
    <property type="entry name" value="Myb/SANT-like_dom"/>
</dbReference>
<feature type="domain" description="Myb/SANT-like" evidence="2">
    <location>
        <begin position="14"/>
        <end position="104"/>
    </location>
</feature>
<dbReference type="PANTHER" id="PTHR46929:SF23">
    <property type="entry name" value="L10-INTERACTING MYB DOMAIN-CONTAINING PROTEIN-LIKE"/>
    <property type="match status" value="1"/>
</dbReference>
<dbReference type="OMA" id="WYDEMAI"/>
<protein>
    <recommendedName>
        <fullName evidence="2">Myb/SANT-like domain-containing protein</fullName>
    </recommendedName>
</protein>
<proteinExistence type="predicted"/>
<dbReference type="Proteomes" id="UP000594261">
    <property type="component" value="Chromosome 3"/>
</dbReference>
<evidence type="ECO:0000259" key="2">
    <source>
        <dbReference type="Pfam" id="PF12776"/>
    </source>
</evidence>
<accession>A0A7N2L6D2</accession>
<reference evidence="3" key="2">
    <citation type="submission" date="2021-01" db="UniProtKB">
        <authorList>
            <consortium name="EnsemblPlants"/>
        </authorList>
    </citation>
    <scope>IDENTIFICATION</scope>
</reference>
<evidence type="ECO:0000313" key="3">
    <source>
        <dbReference type="EnsemblPlants" id="QL03p032943:mrna"/>
    </source>
</evidence>
<evidence type="ECO:0000256" key="1">
    <source>
        <dbReference type="SAM" id="MobiDB-lite"/>
    </source>
</evidence>
<dbReference type="AlphaFoldDB" id="A0A7N2L6D2"/>
<sequence>MSKNKGKEPGSQLRWTQPMCDMLFKMLVVEAEQGNKPSNKYKPQSLEKVAKEIGVKFNVECHASHVHNCLRTVRKEWKLIQDIRKKSGFGWDDNLKMITCDKQNYDAEVLAHPVHAPYLNKKIEWYDEMAIVVGKDMATGVFSKQWSEHSPLVENETPQNDIQNLEFEGDIDTLPKDAHEASNGTSSKGRSHRKRTYAAMNDDSPFMMNVEGFEEDMLDEAFDHLVNDEKAGRAFMAKNDRIGKLWLEKFFNKTF</sequence>
<dbReference type="EMBL" id="LRBV02000003">
    <property type="status" value="NOT_ANNOTATED_CDS"/>
    <property type="molecule type" value="Genomic_DNA"/>
</dbReference>
<dbReference type="Gramene" id="QL03p032943:mrna">
    <property type="protein sequence ID" value="QL03p032943:mrna"/>
    <property type="gene ID" value="QL03p032943"/>
</dbReference>
<evidence type="ECO:0000313" key="4">
    <source>
        <dbReference type="Proteomes" id="UP000594261"/>
    </source>
</evidence>